<proteinExistence type="predicted"/>
<sequence>MTPSPRRWNRTTLILISYGFDARPPDHWRSSGRHYKLVVSVQRDVRLSDRPVFICCLEIMVMESNRNLN</sequence>
<evidence type="ECO:0000313" key="2">
    <source>
        <dbReference type="Proteomes" id="UP001054945"/>
    </source>
</evidence>
<evidence type="ECO:0000313" key="1">
    <source>
        <dbReference type="EMBL" id="GIY19884.1"/>
    </source>
</evidence>
<keyword evidence="2" id="KW-1185">Reference proteome</keyword>
<protein>
    <recommendedName>
        <fullName evidence="3">Ycf15</fullName>
    </recommendedName>
</protein>
<name>A0AAV4RH90_CAEEX</name>
<dbReference type="AlphaFoldDB" id="A0AAV4RH90"/>
<evidence type="ECO:0008006" key="3">
    <source>
        <dbReference type="Google" id="ProtNLM"/>
    </source>
</evidence>
<dbReference type="Proteomes" id="UP001054945">
    <property type="component" value="Unassembled WGS sequence"/>
</dbReference>
<gene>
    <name evidence="1" type="ORF">CEXT_604491</name>
</gene>
<organism evidence="1 2">
    <name type="scientific">Caerostris extrusa</name>
    <name type="common">Bark spider</name>
    <name type="synonym">Caerostris bankana</name>
    <dbReference type="NCBI Taxonomy" id="172846"/>
    <lineage>
        <taxon>Eukaryota</taxon>
        <taxon>Metazoa</taxon>
        <taxon>Ecdysozoa</taxon>
        <taxon>Arthropoda</taxon>
        <taxon>Chelicerata</taxon>
        <taxon>Arachnida</taxon>
        <taxon>Araneae</taxon>
        <taxon>Araneomorphae</taxon>
        <taxon>Entelegynae</taxon>
        <taxon>Araneoidea</taxon>
        <taxon>Araneidae</taxon>
        <taxon>Caerostris</taxon>
    </lineage>
</organism>
<accession>A0AAV4RH90</accession>
<dbReference type="EMBL" id="BPLR01007802">
    <property type="protein sequence ID" value="GIY19884.1"/>
    <property type="molecule type" value="Genomic_DNA"/>
</dbReference>
<comment type="caution">
    <text evidence="1">The sequence shown here is derived from an EMBL/GenBank/DDBJ whole genome shotgun (WGS) entry which is preliminary data.</text>
</comment>
<reference evidence="1 2" key="1">
    <citation type="submission" date="2021-06" db="EMBL/GenBank/DDBJ databases">
        <title>Caerostris extrusa draft genome.</title>
        <authorList>
            <person name="Kono N."/>
            <person name="Arakawa K."/>
        </authorList>
    </citation>
    <scope>NUCLEOTIDE SEQUENCE [LARGE SCALE GENOMIC DNA]</scope>
</reference>